<name>A0ABT5Y4J2_9FLAO</name>
<keyword evidence="2" id="KW-1185">Reference proteome</keyword>
<evidence type="ECO:0000313" key="1">
    <source>
        <dbReference type="EMBL" id="MDF0718259.1"/>
    </source>
</evidence>
<sequence>MTFKEDIQQRIKLDFKDSAGKAIELLSNAISETDYLKTDRVIRCIIFLAHGDINNLEKYIDNAVFDTRDVMLWAEYEKLEGELNFKRIRDFNKTFEKCQLN</sequence>
<reference evidence="1 2" key="1">
    <citation type="submission" date="2023-03" db="EMBL/GenBank/DDBJ databases">
        <title>Muricauda XX sp. nov. and Muricauda XXX sp. nov., two novel species isolated from Okinawa Trough.</title>
        <authorList>
            <person name="Cao W."/>
            <person name="Deng X."/>
        </authorList>
    </citation>
    <scope>NUCLEOTIDE SEQUENCE [LARGE SCALE GENOMIC DNA]</scope>
    <source>
        <strain evidence="1 2">334s03</strain>
    </source>
</reference>
<accession>A0ABT5Y4J2</accession>
<dbReference type="EMBL" id="JARFVB010000024">
    <property type="protein sequence ID" value="MDF0718259.1"/>
    <property type="molecule type" value="Genomic_DNA"/>
</dbReference>
<organism evidence="1 2">
    <name type="scientific">Flagellimonas yonaguniensis</name>
    <dbReference type="NCBI Taxonomy" id="3031325"/>
    <lineage>
        <taxon>Bacteria</taxon>
        <taxon>Pseudomonadati</taxon>
        <taxon>Bacteroidota</taxon>
        <taxon>Flavobacteriia</taxon>
        <taxon>Flavobacteriales</taxon>
        <taxon>Flavobacteriaceae</taxon>
        <taxon>Flagellimonas</taxon>
    </lineage>
</organism>
<evidence type="ECO:0000313" key="2">
    <source>
        <dbReference type="Proteomes" id="UP001221366"/>
    </source>
</evidence>
<proteinExistence type="predicted"/>
<dbReference type="Proteomes" id="UP001221366">
    <property type="component" value="Unassembled WGS sequence"/>
</dbReference>
<protein>
    <submittedName>
        <fullName evidence="1">Uncharacterized protein</fullName>
    </submittedName>
</protein>
<gene>
    <name evidence="1" type="ORF">PY092_19005</name>
</gene>
<dbReference type="RefSeq" id="WP_275617321.1">
    <property type="nucleotide sequence ID" value="NZ_JARFVB010000024.1"/>
</dbReference>
<comment type="caution">
    <text evidence="1">The sequence shown here is derived from an EMBL/GenBank/DDBJ whole genome shotgun (WGS) entry which is preliminary data.</text>
</comment>